<keyword evidence="1" id="KW-0732">Signal</keyword>
<gene>
    <name evidence="2" type="ORF">KCX74_03595</name>
</gene>
<feature type="chain" id="PRO_5037191227" evidence="1">
    <location>
        <begin position="26"/>
        <end position="225"/>
    </location>
</feature>
<protein>
    <submittedName>
        <fullName evidence="2">Uncharacterized protein</fullName>
    </submittedName>
</protein>
<reference evidence="2" key="1">
    <citation type="submission" date="2021-04" db="EMBL/GenBank/DDBJ databases">
        <title>Isolation and polyphasic classification of algal microorganism.</title>
        <authorList>
            <person name="Wang S."/>
        </authorList>
    </citation>
    <scope>NUCLEOTIDE SEQUENCE</scope>
    <source>
        <strain evidence="2">720a</strain>
    </source>
</reference>
<keyword evidence="3" id="KW-1185">Reference proteome</keyword>
<dbReference type="RefSeq" id="WP_166529964.1">
    <property type="nucleotide sequence ID" value="NZ_JAGSOT010000007.1"/>
</dbReference>
<proteinExistence type="predicted"/>
<accession>A0A941I820</accession>
<evidence type="ECO:0000256" key="1">
    <source>
        <dbReference type="SAM" id="SignalP"/>
    </source>
</evidence>
<dbReference type="Proteomes" id="UP000675284">
    <property type="component" value="Unassembled WGS sequence"/>
</dbReference>
<name>A0A941I820_9BACI</name>
<dbReference type="AlphaFoldDB" id="A0A941I820"/>
<evidence type="ECO:0000313" key="2">
    <source>
        <dbReference type="EMBL" id="MBR7795124.1"/>
    </source>
</evidence>
<sequence>MKKLLNSFLIIGLLLSLVSPLSVFASDLTSKNTMEKDYKELMGLIESSEKEKYKKEMSNLTQEEIYENFIKIDQEYDIGEEFSLKDQAFIEMYAKPVDSWEITPFKSKKISGSKSQNGVTVKVSGTIKDDIQNVINQSFGASNLKTSTTKGASKVKSVKTTVHHTAYGLIGSGGVGKVYSGTLSTSGKNSTLTGTKRYTAVVAYASTWATATVKHSGGTFTVTPK</sequence>
<feature type="signal peptide" evidence="1">
    <location>
        <begin position="1"/>
        <end position="25"/>
    </location>
</feature>
<organism evidence="2 3">
    <name type="scientific">Virgibacillus salarius</name>
    <dbReference type="NCBI Taxonomy" id="447199"/>
    <lineage>
        <taxon>Bacteria</taxon>
        <taxon>Bacillati</taxon>
        <taxon>Bacillota</taxon>
        <taxon>Bacilli</taxon>
        <taxon>Bacillales</taxon>
        <taxon>Bacillaceae</taxon>
        <taxon>Virgibacillus</taxon>
    </lineage>
</organism>
<comment type="caution">
    <text evidence="2">The sequence shown here is derived from an EMBL/GenBank/DDBJ whole genome shotgun (WGS) entry which is preliminary data.</text>
</comment>
<evidence type="ECO:0000313" key="3">
    <source>
        <dbReference type="Proteomes" id="UP000675284"/>
    </source>
</evidence>
<dbReference type="EMBL" id="JAGSOT010000007">
    <property type="protein sequence ID" value="MBR7795124.1"/>
    <property type="molecule type" value="Genomic_DNA"/>
</dbReference>